<comment type="caution">
    <text evidence="1">The sequence shown here is derived from an EMBL/GenBank/DDBJ whole genome shotgun (WGS) entry which is preliminary data.</text>
</comment>
<gene>
    <name evidence="1" type="ORF">IPP15_08910</name>
</gene>
<dbReference type="Proteomes" id="UP000808337">
    <property type="component" value="Unassembled WGS sequence"/>
</dbReference>
<organism evidence="1 2">
    <name type="scientific">Candidatus Opimibacter skivensis</name>
    <dbReference type="NCBI Taxonomy" id="2982028"/>
    <lineage>
        <taxon>Bacteria</taxon>
        <taxon>Pseudomonadati</taxon>
        <taxon>Bacteroidota</taxon>
        <taxon>Saprospiria</taxon>
        <taxon>Saprospirales</taxon>
        <taxon>Saprospiraceae</taxon>
        <taxon>Candidatus Opimibacter</taxon>
    </lineage>
</organism>
<dbReference type="EMBL" id="JADKGY010000006">
    <property type="protein sequence ID" value="MBK9982531.1"/>
    <property type="molecule type" value="Genomic_DNA"/>
</dbReference>
<evidence type="ECO:0000313" key="2">
    <source>
        <dbReference type="Proteomes" id="UP000808337"/>
    </source>
</evidence>
<evidence type="ECO:0000313" key="1">
    <source>
        <dbReference type="EMBL" id="MBK9982531.1"/>
    </source>
</evidence>
<protein>
    <submittedName>
        <fullName evidence="1">Uncharacterized protein</fullName>
    </submittedName>
</protein>
<name>A0A9D7SUJ1_9BACT</name>
<proteinExistence type="predicted"/>
<dbReference type="PROSITE" id="PS51257">
    <property type="entry name" value="PROKAR_LIPOPROTEIN"/>
    <property type="match status" value="1"/>
</dbReference>
<accession>A0A9D7SUJ1</accession>
<reference evidence="1 2" key="1">
    <citation type="submission" date="2020-10" db="EMBL/GenBank/DDBJ databases">
        <title>Connecting structure to function with the recovery of over 1000 high-quality activated sludge metagenome-assembled genomes encoding full-length rRNA genes using long-read sequencing.</title>
        <authorList>
            <person name="Singleton C.M."/>
            <person name="Petriglieri F."/>
            <person name="Kristensen J.M."/>
            <person name="Kirkegaard R.H."/>
            <person name="Michaelsen T.Y."/>
            <person name="Andersen M.H."/>
            <person name="Karst S.M."/>
            <person name="Dueholm M.S."/>
            <person name="Nielsen P.H."/>
            <person name="Albertsen M."/>
        </authorList>
    </citation>
    <scope>NUCLEOTIDE SEQUENCE [LARGE SCALE GENOMIC DNA]</scope>
    <source>
        <strain evidence="1">Ribe_18-Q3-R11-54_MAXAC.273</strain>
    </source>
</reference>
<dbReference type="AlphaFoldDB" id="A0A9D7SUJ1"/>
<sequence length="179" mass="20843">MKKEISGLSKWIYLIGIFIVMSCNKDKRPELFELNQFVDFDIQPGLNTFDTHFFVITPLHSSFDEKLAASGRSRSEVKSIESKDAYLSGIFNDVNLKFIRTISVYIFDPFNPLDKIEFFYLDPVPYKNTTSIRLFPGIADISHWVDQDFFGIEVRLNFRDVTPSLTQMRLEYDMRAIGE</sequence>